<reference evidence="2" key="1">
    <citation type="journal article" date="2014" name="Genome Announc.">
        <title>Draft Genome Sequences of Marine Flavobacterium Nonlabens Strains NR17, NR24, NR27, NR32, NR33, and Ara13.</title>
        <authorList>
            <person name="Nakanishi M."/>
            <person name="Meirelles P."/>
            <person name="Suzuki R."/>
            <person name="Takatani N."/>
            <person name="Mino S."/>
            <person name="Suda W."/>
            <person name="Oshima K."/>
            <person name="Hattori M."/>
            <person name="Ohkuma M."/>
            <person name="Hosokawa M."/>
            <person name="Miyashita K."/>
            <person name="Thompson F.L."/>
            <person name="Niwa A."/>
            <person name="Sawabe T."/>
            <person name="Sawabe T."/>
        </authorList>
    </citation>
    <scope>NUCLEOTIDE SEQUENCE [LARGE SCALE GENOMIC DNA]</scope>
    <source>
        <strain evidence="2">JCM 19294</strain>
    </source>
</reference>
<keyword evidence="3" id="KW-1185">Reference proteome</keyword>
<accession>A0A090Q1F9</accession>
<dbReference type="STRING" id="319236.BST91_10920"/>
<name>A0A090Q1F9_9FLAO</name>
<feature type="transmembrane region" description="Helical" evidence="1">
    <location>
        <begin position="206"/>
        <end position="227"/>
    </location>
</feature>
<evidence type="ECO:0000313" key="3">
    <source>
        <dbReference type="Proteomes" id="UP000029221"/>
    </source>
</evidence>
<dbReference type="RefSeq" id="WP_052510267.1">
    <property type="nucleotide sequence ID" value="NZ_BBML01000001.1"/>
</dbReference>
<organism evidence="2 3">
    <name type="scientific">Nonlabens tegetincola</name>
    <dbReference type="NCBI Taxonomy" id="323273"/>
    <lineage>
        <taxon>Bacteria</taxon>
        <taxon>Pseudomonadati</taxon>
        <taxon>Bacteroidota</taxon>
        <taxon>Flavobacteriia</taxon>
        <taxon>Flavobacteriales</taxon>
        <taxon>Flavobacteriaceae</taxon>
        <taxon>Nonlabens</taxon>
    </lineage>
</organism>
<feature type="transmembrane region" description="Helical" evidence="1">
    <location>
        <begin position="27"/>
        <end position="46"/>
    </location>
</feature>
<keyword evidence="1" id="KW-0472">Membrane</keyword>
<feature type="transmembrane region" description="Helical" evidence="1">
    <location>
        <begin position="233"/>
        <end position="250"/>
    </location>
</feature>
<comment type="caution">
    <text evidence="2">The sequence shown here is derived from an EMBL/GenBank/DDBJ whole genome shotgun (WGS) entry which is preliminary data.</text>
</comment>
<evidence type="ECO:0000313" key="2">
    <source>
        <dbReference type="EMBL" id="GAK95997.1"/>
    </source>
</evidence>
<keyword evidence="1" id="KW-0812">Transmembrane</keyword>
<dbReference type="Gene3D" id="1.10.1420.10">
    <property type="match status" value="1"/>
</dbReference>
<dbReference type="Proteomes" id="UP000029221">
    <property type="component" value="Unassembled WGS sequence"/>
</dbReference>
<dbReference type="AlphaFoldDB" id="A0A090Q1F9"/>
<sequence length="437" mass="49880">MTLDLLNTYKERIEINRGKVEAIKKKLSLSSAVRLVLFLSLAVSVYYFWSKIGVLTLILGTGGALFLWLVKNHQNLKNQKDFHQLLIEINEKEILAVQGEFDSFFDGDAYKNPTHDYSHDIDLFGKGSLFQQINRCATKGGEVTLSRKLTHNQPSDVIEKQIAIKELSGKLNFRQNYMATARLISIDRATNFAHWFTNYKPFVPKYYSWVWSIILTVNIVLIALYSFTSLNGYLASVGVVIALLVTRRYLKKVNQVAQVITPLEDFFAQYGKLIALIENQEFQSSLLLEIQNNLKTQDKKASSVMHDFSQALGRLDQRHNMLFGFMANALGLWDLKQMSYIERWISEYKEKVGTWISMIEEVDAINSMANYAYNNQTYTYPSIKSGPFTLQATKASHPLLNPEKAIGNPISISQGEFFIITGATWLEKAPFLEPCHH</sequence>
<protein>
    <submittedName>
        <fullName evidence="2">MutS-related protein</fullName>
    </submittedName>
</protein>
<gene>
    <name evidence="2" type="ORF">JCM19294_2779</name>
</gene>
<keyword evidence="1" id="KW-1133">Transmembrane helix</keyword>
<evidence type="ECO:0000256" key="1">
    <source>
        <dbReference type="SAM" id="Phobius"/>
    </source>
</evidence>
<feature type="transmembrane region" description="Helical" evidence="1">
    <location>
        <begin position="52"/>
        <end position="70"/>
    </location>
</feature>
<dbReference type="eggNOG" id="COG0249">
    <property type="taxonomic scope" value="Bacteria"/>
</dbReference>
<dbReference type="EMBL" id="BBML01000001">
    <property type="protein sequence ID" value="GAK95997.1"/>
    <property type="molecule type" value="Genomic_DNA"/>
</dbReference>
<proteinExistence type="predicted"/>